<dbReference type="AlphaFoldDB" id="A0A850HDZ3"/>
<keyword evidence="2" id="KW-0732">Signal</keyword>
<dbReference type="RefSeq" id="WP_176273497.1">
    <property type="nucleotide sequence ID" value="NZ_JABWTA010000001.1"/>
</dbReference>
<comment type="caution">
    <text evidence="4">The sequence shown here is derived from an EMBL/GenBank/DDBJ whole genome shotgun (WGS) entry which is preliminary data.</text>
</comment>
<evidence type="ECO:0000313" key="5">
    <source>
        <dbReference type="Proteomes" id="UP000546031"/>
    </source>
</evidence>
<keyword evidence="5" id="KW-1185">Reference proteome</keyword>
<dbReference type="PANTHER" id="PTHR43798:SF31">
    <property type="entry name" value="AB HYDROLASE SUPERFAMILY PROTEIN YCLE"/>
    <property type="match status" value="1"/>
</dbReference>
<proteinExistence type="predicted"/>
<evidence type="ECO:0000259" key="3">
    <source>
        <dbReference type="Pfam" id="PF00561"/>
    </source>
</evidence>
<dbReference type="PANTHER" id="PTHR43798">
    <property type="entry name" value="MONOACYLGLYCEROL LIPASE"/>
    <property type="match status" value="1"/>
</dbReference>
<dbReference type="Gene3D" id="3.40.50.1820">
    <property type="entry name" value="alpha/beta hydrolase"/>
    <property type="match status" value="1"/>
</dbReference>
<sequence>MKTLPSLMASLALLISSPALAQDNPQACAPYESIGSGPDLILTPGLGSAPEVWDGVKDSLSENYTVHLVHVAGFAGRAAQGDPETILDNASAEIIAYMNCKGIETARYAGHSMGGFLGLKLAAEEPSRIDRLVIVDSLPFFPLIFSPQASVAAVVPQADGMRTQILGQTDEQFAQSQQTGVRSLVQNADFHETVVGWSLASDRTTFANALHTLMTTDLRPELANVMAPTTVIAASNAFAPRERVEALYAGAYDGLEGAQVAIVEDSFHFIMFDQPEAFASALEAALASE</sequence>
<gene>
    <name evidence="4" type="ORF">HUO12_10180</name>
</gene>
<evidence type="ECO:0000313" key="4">
    <source>
        <dbReference type="EMBL" id="NVE95266.1"/>
    </source>
</evidence>
<evidence type="ECO:0000256" key="2">
    <source>
        <dbReference type="SAM" id="SignalP"/>
    </source>
</evidence>
<feature type="signal peptide" evidence="2">
    <location>
        <begin position="1"/>
        <end position="21"/>
    </location>
</feature>
<feature type="chain" id="PRO_5032830053" evidence="2">
    <location>
        <begin position="22"/>
        <end position="289"/>
    </location>
</feature>
<dbReference type="GO" id="GO:0016787">
    <property type="term" value="F:hydrolase activity"/>
    <property type="evidence" value="ECO:0007669"/>
    <property type="project" value="UniProtKB-KW"/>
</dbReference>
<organism evidence="4 5">
    <name type="scientific">Altererythrobacter lutimaris</name>
    <dbReference type="NCBI Taxonomy" id="2743979"/>
    <lineage>
        <taxon>Bacteria</taxon>
        <taxon>Pseudomonadati</taxon>
        <taxon>Pseudomonadota</taxon>
        <taxon>Alphaproteobacteria</taxon>
        <taxon>Sphingomonadales</taxon>
        <taxon>Erythrobacteraceae</taxon>
        <taxon>Altererythrobacter</taxon>
    </lineage>
</organism>
<dbReference type="GO" id="GO:0016020">
    <property type="term" value="C:membrane"/>
    <property type="evidence" value="ECO:0007669"/>
    <property type="project" value="TreeGrafter"/>
</dbReference>
<accession>A0A850HDZ3</accession>
<feature type="domain" description="AB hydrolase-1" evidence="3">
    <location>
        <begin position="40"/>
        <end position="273"/>
    </location>
</feature>
<evidence type="ECO:0000256" key="1">
    <source>
        <dbReference type="ARBA" id="ARBA00022801"/>
    </source>
</evidence>
<keyword evidence="1 4" id="KW-0378">Hydrolase</keyword>
<reference evidence="4 5" key="1">
    <citation type="submission" date="2020-06" db="EMBL/GenBank/DDBJ databases">
        <title>Altererythrobacter lutimaris sp. nov., a marine bacterium isolated from a tidal flat.</title>
        <authorList>
            <person name="Kim D."/>
            <person name="Yoo Y."/>
            <person name="Kim J.-J."/>
        </authorList>
    </citation>
    <scope>NUCLEOTIDE SEQUENCE [LARGE SCALE GENOMIC DNA]</scope>
    <source>
        <strain evidence="4 5">JGD-16</strain>
    </source>
</reference>
<dbReference type="InterPro" id="IPR050266">
    <property type="entry name" value="AB_hydrolase_sf"/>
</dbReference>
<dbReference type="SUPFAM" id="SSF53474">
    <property type="entry name" value="alpha/beta-Hydrolases"/>
    <property type="match status" value="1"/>
</dbReference>
<dbReference type="EMBL" id="JABWTA010000001">
    <property type="protein sequence ID" value="NVE95266.1"/>
    <property type="molecule type" value="Genomic_DNA"/>
</dbReference>
<name>A0A850HDZ3_9SPHN</name>
<protein>
    <submittedName>
        <fullName evidence="4">Alpha/beta hydrolase</fullName>
    </submittedName>
</protein>
<dbReference type="Pfam" id="PF00561">
    <property type="entry name" value="Abhydrolase_1"/>
    <property type="match status" value="1"/>
</dbReference>
<dbReference type="Proteomes" id="UP000546031">
    <property type="component" value="Unassembled WGS sequence"/>
</dbReference>
<dbReference type="InterPro" id="IPR000073">
    <property type="entry name" value="AB_hydrolase_1"/>
</dbReference>
<dbReference type="InterPro" id="IPR029058">
    <property type="entry name" value="AB_hydrolase_fold"/>
</dbReference>